<evidence type="ECO:0000313" key="5">
    <source>
        <dbReference type="EMBL" id="AXV05317.1"/>
    </source>
</evidence>
<dbReference type="RefSeq" id="WP_216826357.1">
    <property type="nucleotide sequence ID" value="NZ_CAXIBR010000081.1"/>
</dbReference>
<keyword evidence="4" id="KW-0671">Queuosine biosynthesis</keyword>
<name>A0A346XSX0_9ACTN</name>
<dbReference type="KEGG" id="euz:DVS28_a0615"/>
<dbReference type="EMBL" id="CP031165">
    <property type="protein sequence ID" value="AXV05317.1"/>
    <property type="molecule type" value="Genomic_DNA"/>
</dbReference>
<dbReference type="PANTHER" id="PTHR30307">
    <property type="entry name" value="S-ADENOSYLMETHIONINE:TRNA RIBOSYLTRANSFERASE-ISOMERASE"/>
    <property type="match status" value="1"/>
</dbReference>
<keyword evidence="1" id="KW-0963">Cytoplasm</keyword>
<dbReference type="SUPFAM" id="SSF111337">
    <property type="entry name" value="QueA-like"/>
    <property type="match status" value="1"/>
</dbReference>
<dbReference type="GO" id="GO:0051075">
    <property type="term" value="F:S-adenosylmethionine:tRNA ribosyltransferase-isomerase activity"/>
    <property type="evidence" value="ECO:0007669"/>
    <property type="project" value="TreeGrafter"/>
</dbReference>
<dbReference type="InterPro" id="IPR036100">
    <property type="entry name" value="QueA_sf"/>
</dbReference>
<gene>
    <name evidence="5" type="ORF">DVS28_a0615</name>
</gene>
<evidence type="ECO:0000313" key="6">
    <source>
        <dbReference type="Proteomes" id="UP000264006"/>
    </source>
</evidence>
<evidence type="ECO:0000256" key="3">
    <source>
        <dbReference type="ARBA" id="ARBA00022691"/>
    </source>
</evidence>
<reference evidence="5 6" key="1">
    <citation type="submission" date="2018-09" db="EMBL/GenBank/DDBJ databases">
        <title>Complete genome sequence of Euzebya sp. DY32-46 isolated from seawater of Pacific Ocean.</title>
        <authorList>
            <person name="Xu L."/>
            <person name="Wu Y.-H."/>
            <person name="Xu X.-W."/>
        </authorList>
    </citation>
    <scope>NUCLEOTIDE SEQUENCE [LARGE SCALE GENOMIC DNA]</scope>
    <source>
        <strain evidence="5 6">DY32-46</strain>
    </source>
</reference>
<sequence length="359" mass="37822">MSALEPRLAFDVPAERIPTSPPERRGLARDGVRLLVADGTAVIHARFHELGRFLRPTDLLVVNTSTTRPAALPGHTVSGDADGRPITRHAVVHFSTRTDEGDWVVELRQPDGSGPILDAASGAVVHLAGGGHLTLGTPASAGPDGDGTRLWSARVDVPGGRVTTHLAEHGRPITYGGAPTWPLEDYQTVFARHPGSAEMPSAARPFSLTLVADLVSRGVVLAPLQLHAGVSSQEAGEAPGAERLRVGERTAALVNHTRASGGRVIAVGTTVTRALETAADATGTVRPIRGWTDLVITPSRGVWVVDGIISGWHEADASHLQLLEAVVGPRVLAAAYRQAIDVGYDWHELGDSALLLPER</sequence>
<organism evidence="5 6">
    <name type="scientific">Euzebya pacifica</name>
    <dbReference type="NCBI Taxonomy" id="1608957"/>
    <lineage>
        <taxon>Bacteria</taxon>
        <taxon>Bacillati</taxon>
        <taxon>Actinomycetota</taxon>
        <taxon>Nitriliruptoria</taxon>
        <taxon>Euzebyales</taxon>
    </lineage>
</organism>
<keyword evidence="5" id="KW-0413">Isomerase</keyword>
<dbReference type="Gene3D" id="3.40.1780.10">
    <property type="entry name" value="QueA-like"/>
    <property type="match status" value="2"/>
</dbReference>
<evidence type="ECO:0000256" key="1">
    <source>
        <dbReference type="ARBA" id="ARBA00022490"/>
    </source>
</evidence>
<keyword evidence="3" id="KW-0949">S-adenosyl-L-methionine</keyword>
<evidence type="ECO:0000256" key="2">
    <source>
        <dbReference type="ARBA" id="ARBA00022679"/>
    </source>
</evidence>
<proteinExistence type="predicted"/>
<dbReference type="Pfam" id="PF02547">
    <property type="entry name" value="Queuosine_synth"/>
    <property type="match status" value="1"/>
</dbReference>
<dbReference type="InterPro" id="IPR003699">
    <property type="entry name" value="QueA"/>
</dbReference>
<dbReference type="Proteomes" id="UP000264006">
    <property type="component" value="Chromosome"/>
</dbReference>
<protein>
    <submittedName>
        <fullName evidence="5">S-adenosylmethionine:tRNA ribosyltransferase-isomerase</fullName>
    </submittedName>
</protein>
<keyword evidence="2 5" id="KW-0808">Transferase</keyword>
<keyword evidence="6" id="KW-1185">Reference proteome</keyword>
<dbReference type="InterPro" id="IPR042118">
    <property type="entry name" value="QueA_dom1"/>
</dbReference>
<dbReference type="GO" id="GO:0008616">
    <property type="term" value="P:tRNA queuosine(34) biosynthetic process"/>
    <property type="evidence" value="ECO:0007669"/>
    <property type="project" value="UniProtKB-KW"/>
</dbReference>
<accession>A0A346XSX0</accession>
<dbReference type="AlphaFoldDB" id="A0A346XSX0"/>
<evidence type="ECO:0000256" key="4">
    <source>
        <dbReference type="ARBA" id="ARBA00022785"/>
    </source>
</evidence>
<dbReference type="PANTHER" id="PTHR30307:SF0">
    <property type="entry name" value="S-ADENOSYLMETHIONINE:TRNA RIBOSYLTRANSFERASE-ISOMERASE"/>
    <property type="match status" value="1"/>
</dbReference>